<name>A0A6S7J243_PARCT</name>
<protein>
    <submittedName>
        <fullName evidence="1">Uncharacterized protein</fullName>
    </submittedName>
</protein>
<dbReference type="Proteomes" id="UP001152795">
    <property type="component" value="Unassembled WGS sequence"/>
</dbReference>
<dbReference type="AlphaFoldDB" id="A0A6S7J243"/>
<proteinExistence type="predicted"/>
<sequence length="74" mass="8138">PAIATNEDRSKSTKVKILFDSGSQLSYITDTIDRKFGWLISGPTNNGLCNEICTTNLAVLEIEATLIKQSPYTM</sequence>
<feature type="non-terminal residue" evidence="1">
    <location>
        <position position="74"/>
    </location>
</feature>
<reference evidence="1" key="1">
    <citation type="submission" date="2020-04" db="EMBL/GenBank/DDBJ databases">
        <authorList>
            <person name="Alioto T."/>
            <person name="Alioto T."/>
            <person name="Gomez Garrido J."/>
        </authorList>
    </citation>
    <scope>NUCLEOTIDE SEQUENCE</scope>
    <source>
        <strain evidence="1">A484AB</strain>
    </source>
</reference>
<comment type="caution">
    <text evidence="1">The sequence shown here is derived from an EMBL/GenBank/DDBJ whole genome shotgun (WGS) entry which is preliminary data.</text>
</comment>
<feature type="non-terminal residue" evidence="1">
    <location>
        <position position="1"/>
    </location>
</feature>
<evidence type="ECO:0000313" key="2">
    <source>
        <dbReference type="Proteomes" id="UP001152795"/>
    </source>
</evidence>
<evidence type="ECO:0000313" key="1">
    <source>
        <dbReference type="EMBL" id="CAB4025985.1"/>
    </source>
</evidence>
<accession>A0A6S7J243</accession>
<gene>
    <name evidence="1" type="ORF">PACLA_8A074547</name>
</gene>
<organism evidence="1 2">
    <name type="scientific">Paramuricea clavata</name>
    <name type="common">Red gorgonian</name>
    <name type="synonym">Violescent sea-whip</name>
    <dbReference type="NCBI Taxonomy" id="317549"/>
    <lineage>
        <taxon>Eukaryota</taxon>
        <taxon>Metazoa</taxon>
        <taxon>Cnidaria</taxon>
        <taxon>Anthozoa</taxon>
        <taxon>Octocorallia</taxon>
        <taxon>Malacalcyonacea</taxon>
        <taxon>Plexauridae</taxon>
        <taxon>Paramuricea</taxon>
    </lineage>
</organism>
<dbReference type="EMBL" id="CACRXK020013935">
    <property type="protein sequence ID" value="CAB4025985.1"/>
    <property type="molecule type" value="Genomic_DNA"/>
</dbReference>
<keyword evidence="2" id="KW-1185">Reference proteome</keyword>